<dbReference type="EMBL" id="JAERSE020000001">
    <property type="protein sequence ID" value="MCA6066221.1"/>
    <property type="molecule type" value="Genomic_DNA"/>
</dbReference>
<protein>
    <submittedName>
        <fullName evidence="1">Uncharacterized protein</fullName>
    </submittedName>
</protein>
<dbReference type="RefSeq" id="WP_225686302.1">
    <property type="nucleotide sequence ID" value="NZ_JAERSE020000001.1"/>
</dbReference>
<accession>A0ABS7ZWV7</accession>
<evidence type="ECO:0000313" key="1">
    <source>
        <dbReference type="EMBL" id="MCA6066221.1"/>
    </source>
</evidence>
<reference evidence="1 2" key="1">
    <citation type="submission" date="2021-09" db="EMBL/GenBank/DDBJ databases">
        <title>Genome sequencing and assembly of Chryseobacterium sp. RG1.</title>
        <authorList>
            <person name="Chhetri G."/>
        </authorList>
    </citation>
    <scope>NUCLEOTIDE SEQUENCE [LARGE SCALE GENOMIC DNA]</scope>
    <source>
        <strain evidence="1 2">RG1</strain>
    </source>
</reference>
<proteinExistence type="predicted"/>
<organism evidence="1 2">
    <name type="scientific">Chryseobacterium tagetis</name>
    <dbReference type="NCBI Taxonomy" id="2801334"/>
    <lineage>
        <taxon>Bacteria</taxon>
        <taxon>Pseudomonadati</taxon>
        <taxon>Bacteroidota</taxon>
        <taxon>Flavobacteriia</taxon>
        <taxon>Flavobacteriales</taxon>
        <taxon>Weeksellaceae</taxon>
        <taxon>Chryseobacterium group</taxon>
        <taxon>Chryseobacterium</taxon>
    </lineage>
</organism>
<name>A0ABS7ZWV7_9FLAO</name>
<dbReference type="Proteomes" id="UP000618240">
    <property type="component" value="Unassembled WGS sequence"/>
</dbReference>
<evidence type="ECO:0000313" key="2">
    <source>
        <dbReference type="Proteomes" id="UP000618240"/>
    </source>
</evidence>
<sequence length="249" mass="29342">MKQIKVLIFLVLFPILHFGQLSTKVNEYFQQISQSKRAESSHIGVSGSESEVYKLHLELDKIATDKEIEYIAYNGNPVAKYYASNILFNRKSKSLEKLFKYYLKTKDSVSVLKGCVGGVSSLDTKIYLNVISEKQLIDKMEWEKKWKDSMIINKKNNTPEYLSVVEMFNAKTIWSKKEIDFLTQKLDQIVLNDLNSSEKMVEFICGHYLYTRKKVPYYEKIAYFEKKYHSEYIKKYLKFCRYGIIDPEE</sequence>
<gene>
    <name evidence="1" type="ORF">JI747_003460</name>
</gene>
<comment type="caution">
    <text evidence="1">The sequence shown here is derived from an EMBL/GenBank/DDBJ whole genome shotgun (WGS) entry which is preliminary data.</text>
</comment>
<keyword evidence="2" id="KW-1185">Reference proteome</keyword>